<evidence type="ECO:0000256" key="6">
    <source>
        <dbReference type="PROSITE-ProRule" id="PRU00409"/>
    </source>
</evidence>
<evidence type="ECO:0008006" key="12">
    <source>
        <dbReference type="Google" id="ProtNLM"/>
    </source>
</evidence>
<dbReference type="Pfam" id="PF00364">
    <property type="entry name" value="Biotin_lipoyl"/>
    <property type="match status" value="1"/>
</dbReference>
<proteinExistence type="predicted"/>
<dbReference type="SUPFAM" id="SSF52440">
    <property type="entry name" value="PreATP-grasp domain"/>
    <property type="match status" value="1"/>
</dbReference>
<evidence type="ECO:0000256" key="5">
    <source>
        <dbReference type="ARBA" id="ARBA00023267"/>
    </source>
</evidence>
<dbReference type="InterPro" id="IPR005479">
    <property type="entry name" value="CPAse_ATP-bd"/>
</dbReference>
<feature type="domain" description="ATP-grasp" evidence="8">
    <location>
        <begin position="119"/>
        <end position="315"/>
    </location>
</feature>
<dbReference type="PROSITE" id="PS50968">
    <property type="entry name" value="BIOTINYL_LIPOYL"/>
    <property type="match status" value="1"/>
</dbReference>
<evidence type="ECO:0000259" key="9">
    <source>
        <dbReference type="PROSITE" id="PS50979"/>
    </source>
</evidence>
<organism evidence="10 11">
    <name type="scientific">Candidatus Litorirhabdus singularis</name>
    <dbReference type="NCBI Taxonomy" id="2518993"/>
    <lineage>
        <taxon>Bacteria</taxon>
        <taxon>Pseudomonadati</taxon>
        <taxon>Pseudomonadota</taxon>
        <taxon>Gammaproteobacteria</taxon>
        <taxon>Cellvibrionales</taxon>
        <taxon>Halieaceae</taxon>
        <taxon>Candidatus Litorirhabdus</taxon>
    </lineage>
</organism>
<dbReference type="InterPro" id="IPR016185">
    <property type="entry name" value="PreATP-grasp_dom_sf"/>
</dbReference>
<dbReference type="InterPro" id="IPR011761">
    <property type="entry name" value="ATP-grasp"/>
</dbReference>
<dbReference type="PROSITE" id="PS50975">
    <property type="entry name" value="ATP_GRASP"/>
    <property type="match status" value="1"/>
</dbReference>
<feature type="domain" description="Biotin carboxylation" evidence="9">
    <location>
        <begin position="1"/>
        <end position="445"/>
    </location>
</feature>
<keyword evidence="3 6" id="KW-0547">Nucleotide-binding</keyword>
<keyword evidence="11" id="KW-1185">Reference proteome</keyword>
<evidence type="ECO:0000259" key="7">
    <source>
        <dbReference type="PROSITE" id="PS50968"/>
    </source>
</evidence>
<dbReference type="InterPro" id="IPR011054">
    <property type="entry name" value="Rudment_hybrid_motif"/>
</dbReference>
<sequence length="655" mass="69707">MEKILIANRGEIALRIVKSCRLMELASVAVYSEIDRDSPHVQAADQGHCIGPAALEDSYLNIDNILAAAAATGADAVHPGYGLLSENPEFAERVLAAGLIWIGPPVAAMRAMSSKISARELALAHGVPVVPARALPQAPDAAALADIEELGLPLLLKAAAGGGGIGMREIHASADLSAQIGAAQEQAKRQFGSSELLVERLLTGARHVEVQVLGDQHGNLVHLYDRDCSLQRRRQKLIEEAPAPELSDDLRRRLQGAALALAAAVDYQGVGTVEFLVSGDDFYLLEMNTRLQVEHGVTEAVTGIDLVEQQLRVARGEPLALEQADIHCHGHAIEARVYAERPRQDFAPCTGTVLAFSSEQRAGLRVDSGVAAGVNVSHYYDGLLCKLIVHRPERTQATALLQRSLAGLWLPGVETNQAFLGALLASPTWGDPGRLQVAVVEEQMPELLAAAELDLASRQLLLAAATVWRFRRDPPAADRRPWPGGFQLQRQSHWRTDAGLEVVAWQWLEAGVYQFADAELLVTHAVEAAADGLLLEINGSRHRLQVVQAGESMWVFLPDVGALRLEAVFAVGSASAAAADGACVSHGPGQVLEVLVGAGQEVERGDALVVIESMKMESTLQAAVGGQVVAVAVSAGDIIASGQLLLNIAPQEIEQ</sequence>
<dbReference type="InterPro" id="IPR050856">
    <property type="entry name" value="Biotin_carboxylase_complex"/>
</dbReference>
<dbReference type="PROSITE" id="PS00867">
    <property type="entry name" value="CPSASE_2"/>
    <property type="match status" value="1"/>
</dbReference>
<gene>
    <name evidence="10" type="ORF">EYC98_01090</name>
</gene>
<dbReference type="InterPro" id="IPR011053">
    <property type="entry name" value="Single_hybrid_motif"/>
</dbReference>
<dbReference type="InterPro" id="IPR000089">
    <property type="entry name" value="Biotin_lipoyl"/>
</dbReference>
<dbReference type="EMBL" id="SHNN01000001">
    <property type="protein sequence ID" value="MCX2979451.1"/>
    <property type="molecule type" value="Genomic_DNA"/>
</dbReference>
<evidence type="ECO:0000313" key="11">
    <source>
        <dbReference type="Proteomes" id="UP001143362"/>
    </source>
</evidence>
<keyword evidence="2" id="KW-0436">Ligase</keyword>
<dbReference type="SUPFAM" id="SSF56059">
    <property type="entry name" value="Glutathione synthetase ATP-binding domain-like"/>
    <property type="match status" value="1"/>
</dbReference>
<dbReference type="RefSeq" id="WP_279243453.1">
    <property type="nucleotide sequence ID" value="NZ_SHNN01000001.1"/>
</dbReference>
<dbReference type="SUPFAM" id="SSF51230">
    <property type="entry name" value="Single hybrid motif"/>
    <property type="match status" value="1"/>
</dbReference>
<evidence type="ECO:0000256" key="4">
    <source>
        <dbReference type="ARBA" id="ARBA00022840"/>
    </source>
</evidence>
<evidence type="ECO:0000259" key="8">
    <source>
        <dbReference type="PROSITE" id="PS50975"/>
    </source>
</evidence>
<dbReference type="SUPFAM" id="SSF51246">
    <property type="entry name" value="Rudiment single hybrid motif"/>
    <property type="match status" value="1"/>
</dbReference>
<dbReference type="CDD" id="cd06850">
    <property type="entry name" value="biotinyl_domain"/>
    <property type="match status" value="1"/>
</dbReference>
<feature type="domain" description="Lipoyl-binding" evidence="7">
    <location>
        <begin position="568"/>
        <end position="649"/>
    </location>
</feature>
<evidence type="ECO:0000256" key="1">
    <source>
        <dbReference type="ARBA" id="ARBA00001953"/>
    </source>
</evidence>
<evidence type="ECO:0000256" key="3">
    <source>
        <dbReference type="ARBA" id="ARBA00022741"/>
    </source>
</evidence>
<dbReference type="InterPro" id="IPR011764">
    <property type="entry name" value="Biotin_carboxylation_dom"/>
</dbReference>
<dbReference type="Pfam" id="PF00289">
    <property type="entry name" value="Biotin_carb_N"/>
    <property type="match status" value="1"/>
</dbReference>
<name>A0ABT3TB12_9GAMM</name>
<dbReference type="Pfam" id="PF02786">
    <property type="entry name" value="CPSase_L_D2"/>
    <property type="match status" value="1"/>
</dbReference>
<dbReference type="SMART" id="SM00878">
    <property type="entry name" value="Biotin_carb_C"/>
    <property type="match status" value="1"/>
</dbReference>
<comment type="cofactor">
    <cofactor evidence="1">
        <name>biotin</name>
        <dbReference type="ChEBI" id="CHEBI:57586"/>
    </cofactor>
</comment>
<dbReference type="PANTHER" id="PTHR18866">
    <property type="entry name" value="CARBOXYLASE:PYRUVATE/ACETYL-COA/PROPIONYL-COA CARBOXYLASE"/>
    <property type="match status" value="1"/>
</dbReference>
<dbReference type="Pfam" id="PF02785">
    <property type="entry name" value="Biotin_carb_C"/>
    <property type="match status" value="1"/>
</dbReference>
<evidence type="ECO:0000313" key="10">
    <source>
        <dbReference type="EMBL" id="MCX2979451.1"/>
    </source>
</evidence>
<comment type="caution">
    <text evidence="10">The sequence shown here is derived from an EMBL/GenBank/DDBJ whole genome shotgun (WGS) entry which is preliminary data.</text>
</comment>
<keyword evidence="4 6" id="KW-0067">ATP-binding</keyword>
<protein>
    <recommendedName>
        <fullName evidence="12">Biotin carboxylase</fullName>
    </recommendedName>
</protein>
<dbReference type="InterPro" id="IPR005482">
    <property type="entry name" value="Biotin_COase_C"/>
</dbReference>
<dbReference type="Proteomes" id="UP001143362">
    <property type="component" value="Unassembled WGS sequence"/>
</dbReference>
<dbReference type="InterPro" id="IPR005481">
    <property type="entry name" value="BC-like_N"/>
</dbReference>
<keyword evidence="5" id="KW-0092">Biotin</keyword>
<dbReference type="PANTHER" id="PTHR18866:SF33">
    <property type="entry name" value="METHYLCROTONOYL-COA CARBOXYLASE SUBUNIT ALPHA, MITOCHONDRIAL-RELATED"/>
    <property type="match status" value="1"/>
</dbReference>
<dbReference type="Gene3D" id="2.40.50.100">
    <property type="match status" value="1"/>
</dbReference>
<accession>A0ABT3TB12</accession>
<dbReference type="Gene3D" id="3.30.470.20">
    <property type="entry name" value="ATP-grasp fold, B domain"/>
    <property type="match status" value="1"/>
</dbReference>
<reference evidence="10" key="1">
    <citation type="submission" date="2019-02" db="EMBL/GenBank/DDBJ databases">
        <authorList>
            <person name="Li S.-H."/>
        </authorList>
    </citation>
    <scope>NUCLEOTIDE SEQUENCE</scope>
    <source>
        <strain evidence="10">IMCC14734</strain>
    </source>
</reference>
<evidence type="ECO:0000256" key="2">
    <source>
        <dbReference type="ARBA" id="ARBA00022598"/>
    </source>
</evidence>
<dbReference type="PROSITE" id="PS50979">
    <property type="entry name" value="BC"/>
    <property type="match status" value="1"/>
</dbReference>